<reference evidence="4 5" key="1">
    <citation type="submission" date="2020-02" db="EMBL/GenBank/DDBJ databases">
        <title>Whole Genome Shotgun Sequence of Streptomyces sp. strain CWH03.</title>
        <authorList>
            <person name="Dohra H."/>
            <person name="Kodani S."/>
            <person name="Yamamura H."/>
        </authorList>
    </citation>
    <scope>NUCLEOTIDE SEQUENCE [LARGE SCALE GENOMIC DNA]</scope>
    <source>
        <strain evidence="4 5">CWH03</strain>
    </source>
</reference>
<evidence type="ECO:0000313" key="4">
    <source>
        <dbReference type="EMBL" id="GFH38842.1"/>
    </source>
</evidence>
<dbReference type="SUPFAM" id="SSF51556">
    <property type="entry name" value="Metallo-dependent hydrolases"/>
    <property type="match status" value="1"/>
</dbReference>
<dbReference type="InterPro" id="IPR032466">
    <property type="entry name" value="Metal_Hydrolase"/>
</dbReference>
<protein>
    <recommendedName>
        <fullName evidence="3">Amidohydrolase-related domain-containing protein</fullName>
    </recommendedName>
</protein>
<dbReference type="Pfam" id="PF04909">
    <property type="entry name" value="Amidohydro_2"/>
    <property type="match status" value="1"/>
</dbReference>
<dbReference type="SUPFAM" id="SSF56024">
    <property type="entry name" value="Phospholipase D/nuclease"/>
    <property type="match status" value="1"/>
</dbReference>
<dbReference type="GO" id="GO:0005737">
    <property type="term" value="C:cytoplasm"/>
    <property type="evidence" value="ECO:0007669"/>
    <property type="project" value="TreeGrafter"/>
</dbReference>
<proteinExistence type="predicted"/>
<keyword evidence="1" id="KW-0456">Lyase</keyword>
<sequence length="568" mass="61824">MALYDQRADIPVSAVVDMLAQARERIDVLVYAAVFLHEAHPRLNDLLEERGSDGCAVRIAIGDPDSIDVQQRGKGERFGHGIESRCRLALMHYRPLAGVPGIEVRAHATTLYSSIYRADDQAMVNAHVRGVNAYGAPVWHLRRSGDGGMFDTYAGCRSGRGLDAMRLWSGIGAGPEQDPDQSRTRTGPGPDPDRTRPRSGAGALSALSARPRPIPRPRSAESPVGAWTAHRRTPEAVGMSAHPAREPNRPAAPCCSPDAGQADRDGTAAPSGPPPRPGAEAEAVRAFWTRLGLPGLIDVHTHFMPQRVLDKVWAYFDSAGPLTGLEWPITYREEEGRRVALLRGFGVRNFTSMLYPHKPGMAEWLNGWAADFAARTPDCLRTATLFPEEGVGRYVRAAVEGGARVLKSHVQVGAYDPGDPLLDPVWGLLAEARVPVVMHCGSGPAPGKHTGPGPVGRILARHPRLPLIVAHMGMPEYTDFLDLAERHEEVRLDTTMAFTDFSERLSPFPAAERARLADLGDRVLLGTDFPNIPYPYLHQLRALERLELGDDWLRAVCHGNAAALFSAP</sequence>
<dbReference type="GO" id="GO:0019748">
    <property type="term" value="P:secondary metabolic process"/>
    <property type="evidence" value="ECO:0007669"/>
    <property type="project" value="TreeGrafter"/>
</dbReference>
<feature type="domain" description="Amidohydrolase-related" evidence="3">
    <location>
        <begin position="297"/>
        <end position="565"/>
    </location>
</feature>
<comment type="caution">
    <text evidence="4">The sequence shown here is derived from an EMBL/GenBank/DDBJ whole genome shotgun (WGS) entry which is preliminary data.</text>
</comment>
<dbReference type="PANTHER" id="PTHR21240:SF28">
    <property type="entry name" value="ISO-OROTATE DECARBOXYLASE (EUROFUNG)"/>
    <property type="match status" value="1"/>
</dbReference>
<feature type="compositionally biased region" description="Low complexity" evidence="2">
    <location>
        <begin position="198"/>
        <end position="211"/>
    </location>
</feature>
<dbReference type="Proteomes" id="UP000484988">
    <property type="component" value="Unassembled WGS sequence"/>
</dbReference>
<keyword evidence="5" id="KW-1185">Reference proteome</keyword>
<feature type="region of interest" description="Disordered" evidence="2">
    <location>
        <begin position="169"/>
        <end position="281"/>
    </location>
</feature>
<evidence type="ECO:0000256" key="2">
    <source>
        <dbReference type="SAM" id="MobiDB-lite"/>
    </source>
</evidence>
<gene>
    <name evidence="4" type="ORF">SCWH03_51040</name>
</gene>
<dbReference type="PANTHER" id="PTHR21240">
    <property type="entry name" value="2-AMINO-3-CARBOXYLMUCONATE-6-SEMIALDEHYDE DECARBOXYLASE"/>
    <property type="match status" value="1"/>
</dbReference>
<evidence type="ECO:0000313" key="5">
    <source>
        <dbReference type="Proteomes" id="UP000484988"/>
    </source>
</evidence>
<organism evidence="4 5">
    <name type="scientific">Streptomyces pacificus</name>
    <dbReference type="NCBI Taxonomy" id="2705029"/>
    <lineage>
        <taxon>Bacteria</taxon>
        <taxon>Bacillati</taxon>
        <taxon>Actinomycetota</taxon>
        <taxon>Actinomycetes</taxon>
        <taxon>Kitasatosporales</taxon>
        <taxon>Streptomycetaceae</taxon>
        <taxon>Streptomyces</taxon>
    </lineage>
</organism>
<dbReference type="Gene3D" id="3.20.20.140">
    <property type="entry name" value="Metal-dependent hydrolases"/>
    <property type="match status" value="1"/>
</dbReference>
<dbReference type="EMBL" id="BLLG01000020">
    <property type="protein sequence ID" value="GFH38842.1"/>
    <property type="molecule type" value="Genomic_DNA"/>
</dbReference>
<evidence type="ECO:0000259" key="3">
    <source>
        <dbReference type="Pfam" id="PF04909"/>
    </source>
</evidence>
<name>A0A6A0B183_9ACTN</name>
<dbReference type="GO" id="GO:0016787">
    <property type="term" value="F:hydrolase activity"/>
    <property type="evidence" value="ECO:0007669"/>
    <property type="project" value="InterPro"/>
</dbReference>
<dbReference type="InterPro" id="IPR032465">
    <property type="entry name" value="ACMSD"/>
</dbReference>
<accession>A0A6A0B183</accession>
<dbReference type="InterPro" id="IPR006680">
    <property type="entry name" value="Amidohydro-rel"/>
</dbReference>
<dbReference type="GO" id="GO:0016831">
    <property type="term" value="F:carboxy-lyase activity"/>
    <property type="evidence" value="ECO:0007669"/>
    <property type="project" value="InterPro"/>
</dbReference>
<dbReference type="AlphaFoldDB" id="A0A6A0B183"/>
<evidence type="ECO:0000256" key="1">
    <source>
        <dbReference type="ARBA" id="ARBA00023239"/>
    </source>
</evidence>
<dbReference type="CDD" id="cd01292">
    <property type="entry name" value="metallo-dependent_hydrolases"/>
    <property type="match status" value="1"/>
</dbReference>